<evidence type="ECO:0000313" key="2">
    <source>
        <dbReference type="EMBL" id="CAH1218009.1"/>
    </source>
</evidence>
<evidence type="ECO:0000256" key="1">
    <source>
        <dbReference type="SAM" id="Phobius"/>
    </source>
</evidence>
<proteinExistence type="predicted"/>
<protein>
    <submittedName>
        <fullName evidence="2">Uncharacterized protein</fullName>
    </submittedName>
</protein>
<feature type="transmembrane region" description="Helical" evidence="1">
    <location>
        <begin position="29"/>
        <end position="50"/>
    </location>
</feature>
<dbReference type="Proteomes" id="UP000838686">
    <property type="component" value="Unassembled WGS sequence"/>
</dbReference>
<reference evidence="2" key="1">
    <citation type="submission" date="2022-01" db="EMBL/GenBank/DDBJ databases">
        <authorList>
            <person name="Criscuolo A."/>
        </authorList>
    </citation>
    <scope>NUCLEOTIDE SEQUENCE</scope>
    <source>
        <strain evidence="2">CIP111893</strain>
    </source>
</reference>
<name>A0ABN8GYG4_9BACL</name>
<organism evidence="2 3">
    <name type="scientific">Paenibacillus plantiphilus</name>
    <dbReference type="NCBI Taxonomy" id="2905650"/>
    <lineage>
        <taxon>Bacteria</taxon>
        <taxon>Bacillati</taxon>
        <taxon>Bacillota</taxon>
        <taxon>Bacilli</taxon>
        <taxon>Bacillales</taxon>
        <taxon>Paenibacillaceae</taxon>
        <taxon>Paenibacillus</taxon>
    </lineage>
</organism>
<keyword evidence="1" id="KW-0472">Membrane</keyword>
<comment type="caution">
    <text evidence="2">The sequence shown here is derived from an EMBL/GenBank/DDBJ whole genome shotgun (WGS) entry which is preliminary data.</text>
</comment>
<keyword evidence="3" id="KW-1185">Reference proteome</keyword>
<dbReference type="EMBL" id="CAKMMF010000029">
    <property type="protein sequence ID" value="CAH1218009.1"/>
    <property type="molecule type" value="Genomic_DNA"/>
</dbReference>
<accession>A0ABN8GYG4</accession>
<sequence>MLEYALMAYYLLTSAYILYAIQNRSSQHIILAVVAALLPFLGLLLALIAACAMSRQPHSDTERFVEAMGANESYRNTLVNIDVAKELNVIPLEEALVVNDHRTRRRIVLDALKDDSIAMIPLLNKATRNDDTETSHYAVAAIMELKRIMLAELQKISVAYENNPSDVRTLEETAAVLKHYLNSDLMDRRMERTYRRLQADVLGGLIEMDACSEEQFEDKVECELILERFDKARDSSIAFLEKFPESEAAYYVQLKLWYRLRSAARFTTTLEALKQSPIQVSQRTLQLIRYWNKGAHHV</sequence>
<evidence type="ECO:0000313" key="3">
    <source>
        <dbReference type="Proteomes" id="UP000838686"/>
    </source>
</evidence>
<dbReference type="RefSeq" id="WP_236344759.1">
    <property type="nucleotide sequence ID" value="NZ_CAKMMF010000029.1"/>
</dbReference>
<feature type="transmembrane region" description="Helical" evidence="1">
    <location>
        <begin position="6"/>
        <end position="22"/>
    </location>
</feature>
<keyword evidence="1" id="KW-0812">Transmembrane</keyword>
<gene>
    <name evidence="2" type="ORF">PAECIP111893_04346</name>
</gene>
<keyword evidence="1" id="KW-1133">Transmembrane helix</keyword>